<name>A0A502KX32_9GAMM</name>
<evidence type="ECO:0000313" key="2">
    <source>
        <dbReference type="Proteomes" id="UP000315303"/>
    </source>
</evidence>
<reference evidence="1 2" key="1">
    <citation type="submission" date="2019-01" db="EMBL/GenBank/DDBJ databases">
        <title>Litorilituus lipolytica sp. nov., isolated from intertidal sand of the Yellow Sea in China.</title>
        <authorList>
            <person name="Liu A."/>
        </authorList>
    </citation>
    <scope>NUCLEOTIDE SEQUENCE [LARGE SCALE GENOMIC DNA]</scope>
    <source>
        <strain evidence="1 2">RZ04</strain>
    </source>
</reference>
<dbReference type="EMBL" id="SAWY01000019">
    <property type="protein sequence ID" value="TPH15664.1"/>
    <property type="molecule type" value="Genomic_DNA"/>
</dbReference>
<dbReference type="AlphaFoldDB" id="A0A502KX32"/>
<protein>
    <submittedName>
        <fullName evidence="1">STAS/SEC14 domain-containing protein</fullName>
    </submittedName>
</protein>
<dbReference type="InterPro" id="IPR036513">
    <property type="entry name" value="STAS_dom_sf"/>
</dbReference>
<dbReference type="RefSeq" id="WP_140603063.1">
    <property type="nucleotide sequence ID" value="NZ_SAWY01000019.1"/>
</dbReference>
<sequence length="119" mass="13182">MEVHQVSFATIKVLKPNLGEVIVNEGVEVNTVMVTEMHQKFVEIFASSFSLLINKKHAYSTQLDALIKFGELSAIDKIAIYAPNQLAKLSADFSATIPSSAKLNIEVFTQRDDALSWLL</sequence>
<comment type="caution">
    <text evidence="1">The sequence shown here is derived from an EMBL/GenBank/DDBJ whole genome shotgun (WGS) entry which is preliminary data.</text>
</comment>
<dbReference type="Proteomes" id="UP000315303">
    <property type="component" value="Unassembled WGS sequence"/>
</dbReference>
<proteinExistence type="predicted"/>
<keyword evidence="2" id="KW-1185">Reference proteome</keyword>
<organism evidence="1 2">
    <name type="scientific">Litorilituus lipolyticus</name>
    <dbReference type="NCBI Taxonomy" id="2491017"/>
    <lineage>
        <taxon>Bacteria</taxon>
        <taxon>Pseudomonadati</taxon>
        <taxon>Pseudomonadota</taxon>
        <taxon>Gammaproteobacteria</taxon>
        <taxon>Alteromonadales</taxon>
        <taxon>Colwelliaceae</taxon>
        <taxon>Litorilituus</taxon>
    </lineage>
</organism>
<accession>A0A502KX32</accession>
<dbReference type="SUPFAM" id="SSF52091">
    <property type="entry name" value="SpoIIaa-like"/>
    <property type="match status" value="1"/>
</dbReference>
<dbReference type="OrthoDB" id="1443546at2"/>
<evidence type="ECO:0000313" key="1">
    <source>
        <dbReference type="EMBL" id="TPH15664.1"/>
    </source>
</evidence>
<gene>
    <name evidence="1" type="ORF">EPA86_08810</name>
</gene>